<dbReference type="SMART" id="SM00320">
    <property type="entry name" value="WD40"/>
    <property type="match status" value="2"/>
</dbReference>
<dbReference type="InterPro" id="IPR001680">
    <property type="entry name" value="WD40_rpt"/>
</dbReference>
<dbReference type="EMBL" id="JAYKXN010000003">
    <property type="protein sequence ID" value="KAK7303833.1"/>
    <property type="molecule type" value="Genomic_DNA"/>
</dbReference>
<feature type="region of interest" description="Disordered" evidence="4">
    <location>
        <begin position="22"/>
        <end position="50"/>
    </location>
</feature>
<protein>
    <submittedName>
        <fullName evidence="5">Uncharacterized protein</fullName>
    </submittedName>
</protein>
<evidence type="ECO:0000256" key="3">
    <source>
        <dbReference type="PROSITE-ProRule" id="PRU00221"/>
    </source>
</evidence>
<reference evidence="5 6" key="1">
    <citation type="submission" date="2024-01" db="EMBL/GenBank/DDBJ databases">
        <title>The genomes of 5 underutilized Papilionoideae crops provide insights into root nodulation and disease resistance.</title>
        <authorList>
            <person name="Yuan L."/>
        </authorList>
    </citation>
    <scope>NUCLEOTIDE SEQUENCE [LARGE SCALE GENOMIC DNA]</scope>
    <source>
        <strain evidence="5">LY-2023</strain>
        <tissue evidence="5">Leaf</tissue>
    </source>
</reference>
<sequence length="513" mass="57075">MPQARELPGFYYDPEKRRYFPIKGPIPGSSSKVKTPILKSPQTPSNQLQERSESCCRKASKLLQARELDGNHVTSHHCKRNFTEEFRKIQASQPVVWKYKGTNRIGISALEHLHVDVQTPEGQCETDVLLTGSVNGSLSFSDVGRVGHYLDGGVTGVKWMPDCVKNYAKGKTVEHNEVPGPLFRPNGASLHISSRISCIRLGPKCSSLAVNDGPVVGNALFTTLGSETSGGSVYTLGLVEPLDLGFGILNTWSRLEEIASFKCTLWTAEYDYNRHRAIIGTNRGGASVDLETGMTSWFLHCRSDVFAQQIVNSGNVVLCGLRNGAIVNVDFREKRERLSSRLITHRIPYTSSEKNAGGSNKEWFKLTGAIYPSQTIRMPSSISCLVSLQFDDQYFLASSMDGSMRLYDRRLLQRGAVQSYVGHMNSHTHIQLGVDPAERFVMSGGEDCYLRLWSIKSGELLFEDKFSDSVLSTVCYQTCTSSFKAEVENQYKRGSSLGAWLGSQEGLYYMHWL</sequence>
<organism evidence="5 6">
    <name type="scientific">Clitoria ternatea</name>
    <name type="common">Butterfly pea</name>
    <dbReference type="NCBI Taxonomy" id="43366"/>
    <lineage>
        <taxon>Eukaryota</taxon>
        <taxon>Viridiplantae</taxon>
        <taxon>Streptophyta</taxon>
        <taxon>Embryophyta</taxon>
        <taxon>Tracheophyta</taxon>
        <taxon>Spermatophyta</taxon>
        <taxon>Magnoliopsida</taxon>
        <taxon>eudicotyledons</taxon>
        <taxon>Gunneridae</taxon>
        <taxon>Pentapetalae</taxon>
        <taxon>rosids</taxon>
        <taxon>fabids</taxon>
        <taxon>Fabales</taxon>
        <taxon>Fabaceae</taxon>
        <taxon>Papilionoideae</taxon>
        <taxon>50 kb inversion clade</taxon>
        <taxon>NPAAA clade</taxon>
        <taxon>indigoferoid/millettioid clade</taxon>
        <taxon>Phaseoleae</taxon>
        <taxon>Clitoria</taxon>
    </lineage>
</organism>
<keyword evidence="1 3" id="KW-0853">WD repeat</keyword>
<accession>A0AAN9JRG7</accession>
<gene>
    <name evidence="5" type="ORF">RJT34_14750</name>
</gene>
<keyword evidence="6" id="KW-1185">Reference proteome</keyword>
<dbReference type="InterPro" id="IPR052254">
    <property type="entry name" value="CUL4-DDB1_E3_ligase_receptor"/>
</dbReference>
<dbReference type="PANTHER" id="PTHR44472">
    <property type="entry name" value="DDB1- AND CUL4-ASSOCIATED FACTOR 4-RELATED"/>
    <property type="match status" value="1"/>
</dbReference>
<name>A0AAN9JRG7_CLITE</name>
<evidence type="ECO:0000313" key="6">
    <source>
        <dbReference type="Proteomes" id="UP001359559"/>
    </source>
</evidence>
<feature type="compositionally biased region" description="Polar residues" evidence="4">
    <location>
        <begin position="40"/>
        <end position="49"/>
    </location>
</feature>
<dbReference type="PROSITE" id="PS50082">
    <property type="entry name" value="WD_REPEATS_2"/>
    <property type="match status" value="1"/>
</dbReference>
<dbReference type="AlphaFoldDB" id="A0AAN9JRG7"/>
<dbReference type="InterPro" id="IPR015943">
    <property type="entry name" value="WD40/YVTN_repeat-like_dom_sf"/>
</dbReference>
<keyword evidence="2" id="KW-0677">Repeat</keyword>
<evidence type="ECO:0000256" key="1">
    <source>
        <dbReference type="ARBA" id="ARBA00022574"/>
    </source>
</evidence>
<dbReference type="PANTHER" id="PTHR44472:SF1">
    <property type="entry name" value="DDB1 AND CUL4 ASSOCIATED FACTOR 4"/>
    <property type="match status" value="1"/>
</dbReference>
<dbReference type="Gene3D" id="2.130.10.10">
    <property type="entry name" value="YVTN repeat-like/Quinoprotein amine dehydrogenase"/>
    <property type="match status" value="1"/>
</dbReference>
<evidence type="ECO:0000256" key="2">
    <source>
        <dbReference type="ARBA" id="ARBA00022737"/>
    </source>
</evidence>
<feature type="repeat" description="WD" evidence="3">
    <location>
        <begin position="420"/>
        <end position="463"/>
    </location>
</feature>
<dbReference type="Pfam" id="PF00400">
    <property type="entry name" value="WD40"/>
    <property type="match status" value="2"/>
</dbReference>
<evidence type="ECO:0000256" key="4">
    <source>
        <dbReference type="SAM" id="MobiDB-lite"/>
    </source>
</evidence>
<dbReference type="SUPFAM" id="SSF50978">
    <property type="entry name" value="WD40 repeat-like"/>
    <property type="match status" value="1"/>
</dbReference>
<comment type="caution">
    <text evidence="5">The sequence shown here is derived from an EMBL/GenBank/DDBJ whole genome shotgun (WGS) entry which is preliminary data.</text>
</comment>
<evidence type="ECO:0000313" key="5">
    <source>
        <dbReference type="EMBL" id="KAK7303833.1"/>
    </source>
</evidence>
<proteinExistence type="predicted"/>
<dbReference type="InterPro" id="IPR036322">
    <property type="entry name" value="WD40_repeat_dom_sf"/>
</dbReference>
<dbReference type="Proteomes" id="UP001359559">
    <property type="component" value="Unassembled WGS sequence"/>
</dbReference>